<sequence>MSRWSYFLRRLVLAIPVLFFAMSIIFLIIRAGPLDPVAAILGQNQDPQVAHQMRVQIGLVRPDGTPVPLWEQYIKFMTDLVTFNFGQTWVINRGTNALDLIAARAPVTIWLGFWSILIALFVGIPPGFYAGLNPNTLSDYTASFSGIIWRAMPNFWLAVILASVLANSTQLSQEILGITFTWQTFIVETGVIGTPELTDLGDPTRLIAAIKWILPAAIVLGSASMGNEMRIGRTAVLETINSNYVETARAKGLTNRVIVWKHIFRNALIPLVPVISAEAFLLIGGSVLVEYVFGLNGLGKLSFQAINQGDMPLAGALLFIFAVFLQIVNILQDFLYTVIDPRIGYES</sequence>
<dbReference type="CDD" id="cd06261">
    <property type="entry name" value="TM_PBP2"/>
    <property type="match status" value="1"/>
</dbReference>
<dbReference type="GO" id="GO:0005886">
    <property type="term" value="C:plasma membrane"/>
    <property type="evidence" value="ECO:0007669"/>
    <property type="project" value="UniProtKB-SubCell"/>
</dbReference>
<organism evidence="9 10">
    <name type="scientific">Halocatena marina</name>
    <dbReference type="NCBI Taxonomy" id="2934937"/>
    <lineage>
        <taxon>Archaea</taxon>
        <taxon>Methanobacteriati</taxon>
        <taxon>Methanobacteriota</taxon>
        <taxon>Stenosarchaea group</taxon>
        <taxon>Halobacteria</taxon>
        <taxon>Halobacteriales</taxon>
        <taxon>Natronomonadaceae</taxon>
        <taxon>Halocatena</taxon>
    </lineage>
</organism>
<keyword evidence="2 7" id="KW-0813">Transport</keyword>
<proteinExistence type="inferred from homology"/>
<feature type="transmembrane region" description="Helical" evidence="7">
    <location>
        <begin position="313"/>
        <end position="331"/>
    </location>
</feature>
<keyword evidence="5 7" id="KW-1133">Transmembrane helix</keyword>
<keyword evidence="3" id="KW-1003">Cell membrane</keyword>
<evidence type="ECO:0000256" key="2">
    <source>
        <dbReference type="ARBA" id="ARBA00022448"/>
    </source>
</evidence>
<dbReference type="AlphaFoldDB" id="A0ABD5YJ00"/>
<feature type="transmembrane region" description="Helical" evidence="7">
    <location>
        <begin position="206"/>
        <end position="223"/>
    </location>
</feature>
<evidence type="ECO:0000259" key="8">
    <source>
        <dbReference type="PROSITE" id="PS50928"/>
    </source>
</evidence>
<comment type="caution">
    <text evidence="9">The sequence shown here is derived from an EMBL/GenBank/DDBJ whole genome shotgun (WGS) entry which is preliminary data.</text>
</comment>
<dbReference type="SUPFAM" id="SSF161098">
    <property type="entry name" value="MetI-like"/>
    <property type="match status" value="1"/>
</dbReference>
<evidence type="ECO:0000313" key="9">
    <source>
        <dbReference type="EMBL" id="MFC7188487.1"/>
    </source>
</evidence>
<dbReference type="PANTHER" id="PTHR43163:SF6">
    <property type="entry name" value="DIPEPTIDE TRANSPORT SYSTEM PERMEASE PROTEIN DPPB-RELATED"/>
    <property type="match status" value="1"/>
</dbReference>
<dbReference type="PANTHER" id="PTHR43163">
    <property type="entry name" value="DIPEPTIDE TRANSPORT SYSTEM PERMEASE PROTEIN DPPB-RELATED"/>
    <property type="match status" value="1"/>
</dbReference>
<dbReference type="InterPro" id="IPR000515">
    <property type="entry name" value="MetI-like"/>
</dbReference>
<comment type="subcellular location">
    <subcellularLocation>
        <location evidence="1 7">Cell membrane</location>
        <topology evidence="1 7">Multi-pass membrane protein</topology>
    </subcellularLocation>
</comment>
<keyword evidence="4 7" id="KW-0812">Transmembrane</keyword>
<feature type="transmembrane region" description="Helical" evidence="7">
    <location>
        <begin position="147"/>
        <end position="166"/>
    </location>
</feature>
<evidence type="ECO:0000256" key="5">
    <source>
        <dbReference type="ARBA" id="ARBA00022989"/>
    </source>
</evidence>
<gene>
    <name evidence="9" type="ORF">ACFQL7_00510</name>
</gene>
<dbReference type="InterPro" id="IPR045621">
    <property type="entry name" value="BPD_transp_1_N"/>
</dbReference>
<dbReference type="PROSITE" id="PS50928">
    <property type="entry name" value="ABC_TM1"/>
    <property type="match status" value="1"/>
</dbReference>
<dbReference type="EMBL" id="JBHTAX010000001">
    <property type="protein sequence ID" value="MFC7188487.1"/>
    <property type="molecule type" value="Genomic_DNA"/>
</dbReference>
<feature type="domain" description="ABC transmembrane type-1" evidence="8">
    <location>
        <begin position="105"/>
        <end position="332"/>
    </location>
</feature>
<feature type="transmembrane region" description="Helical" evidence="7">
    <location>
        <begin position="107"/>
        <end position="127"/>
    </location>
</feature>
<name>A0ABD5YJ00_9EURY</name>
<feature type="transmembrane region" description="Helical" evidence="7">
    <location>
        <begin position="268"/>
        <end position="293"/>
    </location>
</feature>
<dbReference type="RefSeq" id="WP_390204271.1">
    <property type="nucleotide sequence ID" value="NZ_JBHTAX010000001.1"/>
</dbReference>
<protein>
    <submittedName>
        <fullName evidence="9">ABC transporter permease</fullName>
    </submittedName>
</protein>
<evidence type="ECO:0000256" key="6">
    <source>
        <dbReference type="ARBA" id="ARBA00023136"/>
    </source>
</evidence>
<dbReference type="Pfam" id="PF19300">
    <property type="entry name" value="BPD_transp_1_N"/>
    <property type="match status" value="1"/>
</dbReference>
<dbReference type="Pfam" id="PF00528">
    <property type="entry name" value="BPD_transp_1"/>
    <property type="match status" value="1"/>
</dbReference>
<dbReference type="Proteomes" id="UP001596417">
    <property type="component" value="Unassembled WGS sequence"/>
</dbReference>
<evidence type="ECO:0000256" key="3">
    <source>
        <dbReference type="ARBA" id="ARBA00022475"/>
    </source>
</evidence>
<comment type="similarity">
    <text evidence="7">Belongs to the binding-protein-dependent transport system permease family.</text>
</comment>
<dbReference type="InterPro" id="IPR035906">
    <property type="entry name" value="MetI-like_sf"/>
</dbReference>
<evidence type="ECO:0000313" key="10">
    <source>
        <dbReference type="Proteomes" id="UP001596417"/>
    </source>
</evidence>
<accession>A0ABD5YJ00</accession>
<feature type="transmembrane region" description="Helical" evidence="7">
    <location>
        <begin position="6"/>
        <end position="29"/>
    </location>
</feature>
<evidence type="ECO:0000256" key="1">
    <source>
        <dbReference type="ARBA" id="ARBA00004651"/>
    </source>
</evidence>
<dbReference type="Gene3D" id="1.10.3720.10">
    <property type="entry name" value="MetI-like"/>
    <property type="match status" value="1"/>
</dbReference>
<keyword evidence="10" id="KW-1185">Reference proteome</keyword>
<evidence type="ECO:0000256" key="4">
    <source>
        <dbReference type="ARBA" id="ARBA00022692"/>
    </source>
</evidence>
<reference evidence="9 10" key="1">
    <citation type="journal article" date="2019" name="Int. J. Syst. Evol. Microbiol.">
        <title>The Global Catalogue of Microorganisms (GCM) 10K type strain sequencing project: providing services to taxonomists for standard genome sequencing and annotation.</title>
        <authorList>
            <consortium name="The Broad Institute Genomics Platform"/>
            <consortium name="The Broad Institute Genome Sequencing Center for Infectious Disease"/>
            <person name="Wu L."/>
            <person name="Ma J."/>
        </authorList>
    </citation>
    <scope>NUCLEOTIDE SEQUENCE [LARGE SCALE GENOMIC DNA]</scope>
    <source>
        <strain evidence="9 10">RDMS1</strain>
    </source>
</reference>
<evidence type="ECO:0000256" key="7">
    <source>
        <dbReference type="RuleBase" id="RU363032"/>
    </source>
</evidence>
<keyword evidence="6 7" id="KW-0472">Membrane</keyword>